<feature type="region of interest" description="Disordered" evidence="4">
    <location>
        <begin position="758"/>
        <end position="780"/>
    </location>
</feature>
<evidence type="ECO:0000313" key="9">
    <source>
        <dbReference type="Proteomes" id="UP000699975"/>
    </source>
</evidence>
<gene>
    <name evidence="8" type="ORF">KCG45_00820</name>
</gene>
<evidence type="ECO:0000259" key="7">
    <source>
        <dbReference type="Pfam" id="PF05193"/>
    </source>
</evidence>
<dbReference type="InterPro" id="IPR050626">
    <property type="entry name" value="Peptidase_M16"/>
</dbReference>
<dbReference type="InterPro" id="IPR011765">
    <property type="entry name" value="Pept_M16_N"/>
</dbReference>
<feature type="domain" description="Peptidase M16 C-terminal" evidence="7">
    <location>
        <begin position="235"/>
        <end position="412"/>
    </location>
</feature>
<sequence length="967" mass="105924">MKLSARVIAAGLTLALPSLALTSGLGAQEAPNPSKETSDQESVQSEPAWFFESSDVEVDPGYVFGKLDNGLRYIVRQNSTPEGTALVRMRINSGSLDETESERGLSHFLEHMAFNGSTGIPEGEMIKLLEREGLAFGADTNATTGFDAITYLLNLPRNDADLLDTALMLMRETASELTIAQDAVERERGVVLSERRDRAGFRQRAQEDSLEFLAPDARFSKRLPIGTIESLETASAKQLRGLYERTYTPANTVLVIVGDFPAEPMEQKIRARFADWQAAPAPVEPETGPIDITRSGLTDIYVDPALSESVAFTRLAPWQDRPDRVAERKATIVRSLGYRIVNRRLSRLARGEDAPFRAARFGSSDVFEDARATTLTISSADGEWRKGVLAAVREVHQAMTFGFTQAEIDEQLASIRTALENAVEGEATRTNQAYAGAALSLVSDDRIPTTPSYRLSLLEDVQGQLTPENVLASLRSDAAPLLEPLIRFQGREAPDGGADALRSAFLKAMELPISAPEDIGSLEFAYTDFGEPGLVVSDTTEPRLGFRYVTFANGVRLTLKKTDIREDRIRFRMSVDGGDLMNTAEDPLKTAMISALAGGGLGQHSQDELRTVLAGRTVGFGLGSNAESFVMGSNTTPRDLELQLQVAAATLVDPGYRREGMERYRRGIESYFATLDATPSSALSTRIGSILSDGDPRFSLQPEADFLALDYAKLNAAIEDRLRSGAIEIALVGDLDEDAAISAVAATLGALPPREAEFQPRDEARTRRFTDDRSPRTITHSGESDQAILRLYWPTTDDDDFEETLRIWLLSQAVRLEMLDRLREELGQAYSPYATTRSSRIYEDYGTFSLGASIDVGQIAATREAITEMLTDIRDGDAIDSDLIERARKPLLETYDNALKSLGGWMGLADNAQSQPDRLERFFRGPDLLMGITPADLKAVANRYLDPESALEIQVVPGNDARDIANS</sequence>
<evidence type="ECO:0000313" key="8">
    <source>
        <dbReference type="EMBL" id="MBV7264715.1"/>
    </source>
</evidence>
<dbReference type="Pfam" id="PF00675">
    <property type="entry name" value="Peptidase_M16"/>
    <property type="match status" value="1"/>
</dbReference>
<feature type="domain" description="Peptidase M16 N-terminal" evidence="6">
    <location>
        <begin position="74"/>
        <end position="197"/>
    </location>
</feature>
<organism evidence="8 9">
    <name type="scientific">Erythrobacter ani</name>
    <dbReference type="NCBI Taxonomy" id="2827235"/>
    <lineage>
        <taxon>Bacteria</taxon>
        <taxon>Pseudomonadati</taxon>
        <taxon>Pseudomonadota</taxon>
        <taxon>Alphaproteobacteria</taxon>
        <taxon>Sphingomonadales</taxon>
        <taxon>Erythrobacteraceae</taxon>
        <taxon>Erythrobacter/Porphyrobacter group</taxon>
        <taxon>Erythrobacter</taxon>
    </lineage>
</organism>
<evidence type="ECO:0000256" key="4">
    <source>
        <dbReference type="SAM" id="MobiDB-lite"/>
    </source>
</evidence>
<dbReference type="InterPro" id="IPR007863">
    <property type="entry name" value="Peptidase_M16_C"/>
</dbReference>
<dbReference type="RefSeq" id="WP_218315259.1">
    <property type="nucleotide sequence ID" value="NZ_JAGSPB010000001.1"/>
</dbReference>
<dbReference type="Pfam" id="PF05193">
    <property type="entry name" value="Peptidase_M16_C"/>
    <property type="match status" value="2"/>
</dbReference>
<reference evidence="8 9" key="1">
    <citation type="submission" date="2021-04" db="EMBL/GenBank/DDBJ databases">
        <authorList>
            <person name="Pira H."/>
            <person name="Risdian C."/>
            <person name="Wink J."/>
        </authorList>
    </citation>
    <scope>NUCLEOTIDE SEQUENCE [LARGE SCALE GENOMIC DNA]</scope>
    <source>
        <strain evidence="8 9">WH131</strain>
    </source>
</reference>
<dbReference type="PANTHER" id="PTHR43690">
    <property type="entry name" value="NARDILYSIN"/>
    <property type="match status" value="1"/>
</dbReference>
<name>A0ABS6SI73_9SPHN</name>
<dbReference type="InterPro" id="IPR001431">
    <property type="entry name" value="Pept_M16_Zn_BS"/>
</dbReference>
<feature type="region of interest" description="Disordered" evidence="4">
    <location>
        <begin position="26"/>
        <end position="46"/>
    </location>
</feature>
<evidence type="ECO:0000259" key="6">
    <source>
        <dbReference type="Pfam" id="PF00675"/>
    </source>
</evidence>
<evidence type="ECO:0000256" key="1">
    <source>
        <dbReference type="ARBA" id="ARBA00007261"/>
    </source>
</evidence>
<feature type="domain" description="Peptidase M16 C-terminal" evidence="7">
    <location>
        <begin position="709"/>
        <end position="889"/>
    </location>
</feature>
<dbReference type="Proteomes" id="UP000699975">
    <property type="component" value="Unassembled WGS sequence"/>
</dbReference>
<evidence type="ECO:0000256" key="5">
    <source>
        <dbReference type="SAM" id="SignalP"/>
    </source>
</evidence>
<evidence type="ECO:0000256" key="3">
    <source>
        <dbReference type="RuleBase" id="RU004447"/>
    </source>
</evidence>
<feature type="compositionally biased region" description="Basic and acidic residues" evidence="4">
    <location>
        <begin position="758"/>
        <end position="775"/>
    </location>
</feature>
<keyword evidence="2" id="KW-0479">Metal-binding</keyword>
<dbReference type="EMBL" id="JAGSPB010000001">
    <property type="protein sequence ID" value="MBV7264715.1"/>
    <property type="molecule type" value="Genomic_DNA"/>
</dbReference>
<dbReference type="PANTHER" id="PTHR43690:SF17">
    <property type="entry name" value="PROTEIN YHJJ"/>
    <property type="match status" value="1"/>
</dbReference>
<dbReference type="PROSITE" id="PS00143">
    <property type="entry name" value="INSULINASE"/>
    <property type="match status" value="1"/>
</dbReference>
<keyword evidence="9" id="KW-1185">Reference proteome</keyword>
<accession>A0ABS6SI73</accession>
<protein>
    <submittedName>
        <fullName evidence="8">Insulinase family protein</fullName>
    </submittedName>
</protein>
<evidence type="ECO:0000256" key="2">
    <source>
        <dbReference type="ARBA" id="ARBA00022723"/>
    </source>
</evidence>
<comment type="caution">
    <text evidence="8">The sequence shown here is derived from an EMBL/GenBank/DDBJ whole genome shotgun (WGS) entry which is preliminary data.</text>
</comment>
<feature type="signal peptide" evidence="5">
    <location>
        <begin position="1"/>
        <end position="20"/>
    </location>
</feature>
<proteinExistence type="inferred from homology"/>
<comment type="similarity">
    <text evidence="1 3">Belongs to the peptidase M16 family.</text>
</comment>
<keyword evidence="5" id="KW-0732">Signal</keyword>
<feature type="chain" id="PRO_5046977128" evidence="5">
    <location>
        <begin position="21"/>
        <end position="967"/>
    </location>
</feature>